<evidence type="ECO:0000256" key="4">
    <source>
        <dbReference type="ARBA" id="ARBA00022741"/>
    </source>
</evidence>
<evidence type="ECO:0000256" key="6">
    <source>
        <dbReference type="ARBA" id="ARBA00022960"/>
    </source>
</evidence>
<evidence type="ECO:0000259" key="13">
    <source>
        <dbReference type="Pfam" id="PF02875"/>
    </source>
</evidence>
<keyword evidence="8 10" id="KW-0131">Cell cycle</keyword>
<dbReference type="Gene3D" id="3.40.1190.10">
    <property type="entry name" value="Mur-like, catalytic domain"/>
    <property type="match status" value="1"/>
</dbReference>
<dbReference type="InterPro" id="IPR000713">
    <property type="entry name" value="Mur_ligase_N"/>
</dbReference>
<dbReference type="GO" id="GO:0008766">
    <property type="term" value="F:UDP-N-acetylmuramoylalanyl-D-glutamyl-2,6-diaminopimelate-D-alanyl-D-alanine ligase activity"/>
    <property type="evidence" value="ECO:0007669"/>
    <property type="project" value="RHEA"/>
</dbReference>
<evidence type="ECO:0000256" key="10">
    <source>
        <dbReference type="HAMAP-Rule" id="MF_02019"/>
    </source>
</evidence>
<dbReference type="NCBIfam" id="TIGR01143">
    <property type="entry name" value="murF"/>
    <property type="match status" value="1"/>
</dbReference>
<dbReference type="GO" id="GO:0047480">
    <property type="term" value="F:UDP-N-acetylmuramoyl-tripeptide-D-alanyl-D-alanine ligase activity"/>
    <property type="evidence" value="ECO:0007669"/>
    <property type="project" value="UniProtKB-UniRule"/>
</dbReference>
<dbReference type="SUPFAM" id="SSF63418">
    <property type="entry name" value="MurE/MurF N-terminal domain"/>
    <property type="match status" value="1"/>
</dbReference>
<sequence length="451" mass="46990">MAAKPLNTPLTAAEIAALCDGVHHGADFTALDVSTDSRRLQAGELFIALRGPNFRGEDFLAAAKGQGAVAAIVAEYRPDADLPQIVVADTLAALQALARDRRARSQAQFFAITGSNGKTSTKEILQRLLQTRGQTLATIGNLNNDIGVPLTLLRLRDEDRYAVIEMGANHPGEIAALAALARPDVALITNVAPAHLAGFGTLEGVIAAKSEIYAHSDGAIVLNLDLPAAARWQDQFRDRPQYTFSLNIDADVTAHDLAADGSRFVLRVDGSDYPVAWQLAGRHNIMNALAACTAARLAGVTGAQMQATLTGLALHQSRLAAIRVGAHTIYDDTYNANPASFKAAIDVLAAAPQSLIIAGAMGELGAEEVALHHDVATYAVTRGISAFWSVGDGLAQEYGADRHFADTASAGAALAAYLADAPATVILVKGSRSARMEGVLAAAGLTAAAGH</sequence>
<comment type="catalytic activity">
    <reaction evidence="10 11">
        <text>D-alanyl-D-alanine + UDP-N-acetyl-alpha-D-muramoyl-L-alanyl-gamma-D-glutamyl-meso-2,6-diaminopimelate + ATP = UDP-N-acetyl-alpha-D-muramoyl-L-alanyl-gamma-D-glutamyl-meso-2,6-diaminopimeloyl-D-alanyl-D-alanine + ADP + phosphate + H(+)</text>
        <dbReference type="Rhea" id="RHEA:28374"/>
        <dbReference type="ChEBI" id="CHEBI:15378"/>
        <dbReference type="ChEBI" id="CHEBI:30616"/>
        <dbReference type="ChEBI" id="CHEBI:43474"/>
        <dbReference type="ChEBI" id="CHEBI:57822"/>
        <dbReference type="ChEBI" id="CHEBI:61386"/>
        <dbReference type="ChEBI" id="CHEBI:83905"/>
        <dbReference type="ChEBI" id="CHEBI:456216"/>
        <dbReference type="EC" id="6.3.2.10"/>
    </reaction>
</comment>
<dbReference type="SUPFAM" id="SSF53244">
    <property type="entry name" value="MurD-like peptide ligases, peptide-binding domain"/>
    <property type="match status" value="1"/>
</dbReference>
<dbReference type="PANTHER" id="PTHR43024">
    <property type="entry name" value="UDP-N-ACETYLMURAMOYL-TRIPEPTIDE--D-ALANYL-D-ALANINE LIGASE"/>
    <property type="match status" value="1"/>
</dbReference>
<evidence type="ECO:0000313" key="16">
    <source>
        <dbReference type="Proteomes" id="UP000190837"/>
    </source>
</evidence>
<dbReference type="GO" id="GO:0051301">
    <property type="term" value="P:cell division"/>
    <property type="evidence" value="ECO:0007669"/>
    <property type="project" value="UniProtKB-KW"/>
</dbReference>
<dbReference type="UniPathway" id="UPA00219"/>
<dbReference type="PANTHER" id="PTHR43024:SF1">
    <property type="entry name" value="UDP-N-ACETYLMURAMOYL-TRIPEPTIDE--D-ALANYL-D-ALANINE LIGASE"/>
    <property type="match status" value="1"/>
</dbReference>
<evidence type="ECO:0000256" key="5">
    <source>
        <dbReference type="ARBA" id="ARBA00022840"/>
    </source>
</evidence>
<dbReference type="Gene3D" id="3.40.1390.10">
    <property type="entry name" value="MurE/MurF, N-terminal domain"/>
    <property type="match status" value="1"/>
</dbReference>
<feature type="binding site" evidence="10">
    <location>
        <begin position="114"/>
        <end position="120"/>
    </location>
    <ligand>
        <name>ATP</name>
        <dbReference type="ChEBI" id="CHEBI:30616"/>
    </ligand>
</feature>
<keyword evidence="3 10" id="KW-0132">Cell division</keyword>
<dbReference type="Pfam" id="PF08245">
    <property type="entry name" value="Mur_ligase_M"/>
    <property type="match status" value="1"/>
</dbReference>
<dbReference type="HAMAP" id="MF_02019">
    <property type="entry name" value="MurF"/>
    <property type="match status" value="1"/>
</dbReference>
<evidence type="ECO:0000256" key="11">
    <source>
        <dbReference type="RuleBase" id="RU004136"/>
    </source>
</evidence>
<gene>
    <name evidence="10" type="primary">murF</name>
    <name evidence="15" type="ORF">CHUV0807_1410</name>
</gene>
<protein>
    <recommendedName>
        <fullName evidence="10 11">UDP-N-acetylmuramoyl-tripeptide--D-alanyl-D-alanine ligase</fullName>
        <ecNumber evidence="10 11">6.3.2.10</ecNumber>
    </recommendedName>
    <alternativeName>
        <fullName evidence="10">D-alanyl-D-alanine-adding enzyme</fullName>
    </alternativeName>
</protein>
<comment type="function">
    <text evidence="10 11">Involved in cell wall formation. Catalyzes the final step in the synthesis of UDP-N-acetylmuramoyl-pentapeptide, the precursor of murein.</text>
</comment>
<evidence type="ECO:0000259" key="12">
    <source>
        <dbReference type="Pfam" id="PF01225"/>
    </source>
</evidence>
<dbReference type="GO" id="GO:0005737">
    <property type="term" value="C:cytoplasm"/>
    <property type="evidence" value="ECO:0007669"/>
    <property type="project" value="UniProtKB-SubCell"/>
</dbReference>
<keyword evidence="6 10" id="KW-0133">Cell shape</keyword>
<organism evidence="15 16">
    <name type="scientific">Cardiobacterium hominis</name>
    <dbReference type="NCBI Taxonomy" id="2718"/>
    <lineage>
        <taxon>Bacteria</taxon>
        <taxon>Pseudomonadati</taxon>
        <taxon>Pseudomonadota</taxon>
        <taxon>Gammaproteobacteria</taxon>
        <taxon>Cardiobacteriales</taxon>
        <taxon>Cardiobacteriaceae</taxon>
        <taxon>Cardiobacterium</taxon>
    </lineage>
</organism>
<dbReference type="EC" id="6.3.2.10" evidence="10 11"/>
<evidence type="ECO:0000256" key="1">
    <source>
        <dbReference type="ARBA" id="ARBA00022490"/>
    </source>
</evidence>
<evidence type="ECO:0000256" key="7">
    <source>
        <dbReference type="ARBA" id="ARBA00022984"/>
    </source>
</evidence>
<feature type="domain" description="Mur ligase central" evidence="14">
    <location>
        <begin position="112"/>
        <end position="295"/>
    </location>
</feature>
<dbReference type="InterPro" id="IPR036565">
    <property type="entry name" value="Mur-like_cat_sf"/>
</dbReference>
<reference evidence="16" key="1">
    <citation type="submission" date="2016-04" db="EMBL/GenBank/DDBJ databases">
        <authorList>
            <person name="Tagini F."/>
        </authorList>
    </citation>
    <scope>NUCLEOTIDE SEQUENCE [LARGE SCALE GENOMIC DNA]</scope>
    <source>
        <strain evidence="16">CHUV0807</strain>
    </source>
</reference>
<proteinExistence type="inferred from homology"/>
<dbReference type="Pfam" id="PF02875">
    <property type="entry name" value="Mur_ligase_C"/>
    <property type="match status" value="1"/>
</dbReference>
<feature type="domain" description="Mur ligase N-terminal catalytic" evidence="12">
    <location>
        <begin position="33"/>
        <end position="101"/>
    </location>
</feature>
<keyword evidence="9 10" id="KW-0961">Cell wall biogenesis/degradation</keyword>
<dbReference type="SUPFAM" id="SSF53623">
    <property type="entry name" value="MurD-like peptide ligases, catalytic domain"/>
    <property type="match status" value="1"/>
</dbReference>
<dbReference type="InterPro" id="IPR035911">
    <property type="entry name" value="MurE/MurF_N"/>
</dbReference>
<dbReference type="RefSeq" id="WP_079540757.1">
    <property type="nucleotide sequence ID" value="NZ_FKLO01000049.1"/>
</dbReference>
<dbReference type="GO" id="GO:0009252">
    <property type="term" value="P:peptidoglycan biosynthetic process"/>
    <property type="evidence" value="ECO:0007669"/>
    <property type="project" value="UniProtKB-UniRule"/>
</dbReference>
<dbReference type="InterPro" id="IPR036615">
    <property type="entry name" value="Mur_ligase_C_dom_sf"/>
</dbReference>
<dbReference type="GO" id="GO:0008360">
    <property type="term" value="P:regulation of cell shape"/>
    <property type="evidence" value="ECO:0007669"/>
    <property type="project" value="UniProtKB-KW"/>
</dbReference>
<keyword evidence="5 10" id="KW-0067">ATP-binding</keyword>
<dbReference type="Gene3D" id="3.90.190.20">
    <property type="entry name" value="Mur ligase, C-terminal domain"/>
    <property type="match status" value="1"/>
</dbReference>
<keyword evidence="4 10" id="KW-0547">Nucleotide-binding</keyword>
<evidence type="ECO:0000256" key="3">
    <source>
        <dbReference type="ARBA" id="ARBA00022618"/>
    </source>
</evidence>
<dbReference type="GO" id="GO:0005524">
    <property type="term" value="F:ATP binding"/>
    <property type="evidence" value="ECO:0007669"/>
    <property type="project" value="UniProtKB-UniRule"/>
</dbReference>
<comment type="pathway">
    <text evidence="10 11">Cell wall biogenesis; peptidoglycan biosynthesis.</text>
</comment>
<dbReference type="GO" id="GO:0071555">
    <property type="term" value="P:cell wall organization"/>
    <property type="evidence" value="ECO:0007669"/>
    <property type="project" value="UniProtKB-KW"/>
</dbReference>
<keyword evidence="1 10" id="KW-0963">Cytoplasm</keyword>
<dbReference type="InterPro" id="IPR051046">
    <property type="entry name" value="MurCDEF_CellWall_CoF430Synth"/>
</dbReference>
<keyword evidence="2 10" id="KW-0436">Ligase</keyword>
<dbReference type="InterPro" id="IPR005863">
    <property type="entry name" value="UDP-N-AcMur_synth"/>
</dbReference>
<dbReference type="Proteomes" id="UP000190837">
    <property type="component" value="Unassembled WGS sequence"/>
</dbReference>
<accession>A0A1C3H4U6</accession>
<comment type="similarity">
    <text evidence="10">Belongs to the MurCDEF family. MurF subfamily.</text>
</comment>
<evidence type="ECO:0000259" key="14">
    <source>
        <dbReference type="Pfam" id="PF08245"/>
    </source>
</evidence>
<dbReference type="Pfam" id="PF01225">
    <property type="entry name" value="Mur_ligase"/>
    <property type="match status" value="1"/>
</dbReference>
<dbReference type="EMBL" id="FKLO01000049">
    <property type="protein sequence ID" value="SAM65813.1"/>
    <property type="molecule type" value="Genomic_DNA"/>
</dbReference>
<evidence type="ECO:0000256" key="8">
    <source>
        <dbReference type="ARBA" id="ARBA00023306"/>
    </source>
</evidence>
<name>A0A1C3H4U6_9GAMM</name>
<evidence type="ECO:0000256" key="2">
    <source>
        <dbReference type="ARBA" id="ARBA00022598"/>
    </source>
</evidence>
<feature type="domain" description="Mur ligase C-terminal" evidence="13">
    <location>
        <begin position="323"/>
        <end position="432"/>
    </location>
</feature>
<evidence type="ECO:0000313" key="15">
    <source>
        <dbReference type="EMBL" id="SAM65813.1"/>
    </source>
</evidence>
<keyword evidence="7 10" id="KW-0573">Peptidoglycan synthesis</keyword>
<dbReference type="InterPro" id="IPR004101">
    <property type="entry name" value="Mur_ligase_C"/>
</dbReference>
<dbReference type="AlphaFoldDB" id="A0A1C3H4U6"/>
<evidence type="ECO:0000256" key="9">
    <source>
        <dbReference type="ARBA" id="ARBA00023316"/>
    </source>
</evidence>
<dbReference type="InterPro" id="IPR013221">
    <property type="entry name" value="Mur_ligase_cen"/>
</dbReference>
<comment type="subcellular location">
    <subcellularLocation>
        <location evidence="10 11">Cytoplasm</location>
    </subcellularLocation>
</comment>